<dbReference type="Gene3D" id="3.30.420.10">
    <property type="entry name" value="Ribonuclease H-like superfamily/Ribonuclease H"/>
    <property type="match status" value="1"/>
</dbReference>
<keyword evidence="3" id="KW-1133">Transmembrane helix</keyword>
<evidence type="ECO:0000256" key="3">
    <source>
        <dbReference type="SAM" id="Phobius"/>
    </source>
</evidence>
<keyword evidence="1" id="KW-0540">Nuclease</keyword>
<dbReference type="GO" id="GO:0006139">
    <property type="term" value="P:nucleobase-containing compound metabolic process"/>
    <property type="evidence" value="ECO:0007669"/>
    <property type="project" value="InterPro"/>
</dbReference>
<dbReference type="Proteomes" id="UP000631114">
    <property type="component" value="Unassembled WGS sequence"/>
</dbReference>
<evidence type="ECO:0000256" key="1">
    <source>
        <dbReference type="ARBA" id="ARBA00022722"/>
    </source>
</evidence>
<proteinExistence type="predicted"/>
<dbReference type="PANTHER" id="PTHR13620:SF105">
    <property type="entry name" value="OS01G0737700 PROTEIN"/>
    <property type="match status" value="1"/>
</dbReference>
<evidence type="ECO:0000313" key="5">
    <source>
        <dbReference type="EMBL" id="KAF9622884.1"/>
    </source>
</evidence>
<dbReference type="GO" id="GO:0008408">
    <property type="term" value="F:3'-5' exonuclease activity"/>
    <property type="evidence" value="ECO:0007669"/>
    <property type="project" value="InterPro"/>
</dbReference>
<evidence type="ECO:0000313" key="6">
    <source>
        <dbReference type="Proteomes" id="UP000631114"/>
    </source>
</evidence>
<keyword evidence="3" id="KW-0812">Transmembrane</keyword>
<organism evidence="5 6">
    <name type="scientific">Coptis chinensis</name>
    <dbReference type="NCBI Taxonomy" id="261450"/>
    <lineage>
        <taxon>Eukaryota</taxon>
        <taxon>Viridiplantae</taxon>
        <taxon>Streptophyta</taxon>
        <taxon>Embryophyta</taxon>
        <taxon>Tracheophyta</taxon>
        <taxon>Spermatophyta</taxon>
        <taxon>Magnoliopsida</taxon>
        <taxon>Ranunculales</taxon>
        <taxon>Ranunculaceae</taxon>
        <taxon>Coptidoideae</taxon>
        <taxon>Coptis</taxon>
    </lineage>
</organism>
<dbReference type="InterPro" id="IPR002562">
    <property type="entry name" value="3'-5'_exonuclease_dom"/>
</dbReference>
<sequence length="240" mass="27217">MSNLTIQDLDISSETHSTYRVQIDTNIIHTTVTSTPSVVDQYINDLLYTHRSRLNRLVVGLDTEWRPQNPVATLQLCVGHKCLIFQLLYMPHVPLSLINFLNNPMYTFVGVEIEKDVEKLLYYNLGVANAVDLRSLAVGKGFVGKGLRSLAREVVGLVIEKSEISWSTWDDEWLSDDQISYACVDAFVSFEIGKRLIWGDVKKGWRIGGFRLFKLVMLVLMLLFLYLILGSVDLEDGKDG</sequence>
<dbReference type="CDD" id="cd06141">
    <property type="entry name" value="WRN_exo"/>
    <property type="match status" value="1"/>
</dbReference>
<keyword evidence="2" id="KW-0378">Hydrolase</keyword>
<evidence type="ECO:0000259" key="4">
    <source>
        <dbReference type="SMART" id="SM00474"/>
    </source>
</evidence>
<reference evidence="5 6" key="1">
    <citation type="submission" date="2020-10" db="EMBL/GenBank/DDBJ databases">
        <title>The Coptis chinensis genome and diversification of protoberbering-type alkaloids.</title>
        <authorList>
            <person name="Wang B."/>
            <person name="Shu S."/>
            <person name="Song C."/>
            <person name="Liu Y."/>
        </authorList>
    </citation>
    <scope>NUCLEOTIDE SEQUENCE [LARGE SCALE GENOMIC DNA]</scope>
    <source>
        <strain evidence="5">HL-2020</strain>
        <tissue evidence="5">Leaf</tissue>
    </source>
</reference>
<dbReference type="InterPro" id="IPR051132">
    <property type="entry name" value="3-5_Exonuclease_domain"/>
</dbReference>
<dbReference type="GO" id="GO:0005737">
    <property type="term" value="C:cytoplasm"/>
    <property type="evidence" value="ECO:0007669"/>
    <property type="project" value="TreeGrafter"/>
</dbReference>
<dbReference type="AlphaFoldDB" id="A0A835MDB7"/>
<dbReference type="OrthoDB" id="1920326at2759"/>
<gene>
    <name evidence="5" type="ORF">IFM89_035117</name>
</gene>
<feature type="domain" description="3'-5' exonuclease" evidence="4">
    <location>
        <begin position="30"/>
        <end position="201"/>
    </location>
</feature>
<dbReference type="Pfam" id="PF01612">
    <property type="entry name" value="DNA_pol_A_exo1"/>
    <property type="match status" value="1"/>
</dbReference>
<dbReference type="GO" id="GO:0005634">
    <property type="term" value="C:nucleus"/>
    <property type="evidence" value="ECO:0007669"/>
    <property type="project" value="TreeGrafter"/>
</dbReference>
<dbReference type="SMART" id="SM00474">
    <property type="entry name" value="35EXOc"/>
    <property type="match status" value="1"/>
</dbReference>
<protein>
    <recommendedName>
        <fullName evidence="4">3'-5' exonuclease domain-containing protein</fullName>
    </recommendedName>
</protein>
<comment type="caution">
    <text evidence="5">The sequence shown here is derived from an EMBL/GenBank/DDBJ whole genome shotgun (WGS) entry which is preliminary data.</text>
</comment>
<dbReference type="PANTHER" id="PTHR13620">
    <property type="entry name" value="3-5 EXONUCLEASE"/>
    <property type="match status" value="1"/>
</dbReference>
<name>A0A835MDB7_9MAGN</name>
<dbReference type="SUPFAM" id="SSF53098">
    <property type="entry name" value="Ribonuclease H-like"/>
    <property type="match status" value="1"/>
</dbReference>
<feature type="transmembrane region" description="Helical" evidence="3">
    <location>
        <begin position="212"/>
        <end position="232"/>
    </location>
</feature>
<dbReference type="EMBL" id="JADFTS010000002">
    <property type="protein sequence ID" value="KAF9622884.1"/>
    <property type="molecule type" value="Genomic_DNA"/>
</dbReference>
<keyword evidence="6" id="KW-1185">Reference proteome</keyword>
<evidence type="ECO:0000256" key="2">
    <source>
        <dbReference type="ARBA" id="ARBA00022801"/>
    </source>
</evidence>
<accession>A0A835MDB7</accession>
<dbReference type="InterPro" id="IPR036397">
    <property type="entry name" value="RNaseH_sf"/>
</dbReference>
<dbReference type="GO" id="GO:0003676">
    <property type="term" value="F:nucleic acid binding"/>
    <property type="evidence" value="ECO:0007669"/>
    <property type="project" value="InterPro"/>
</dbReference>
<dbReference type="InterPro" id="IPR012337">
    <property type="entry name" value="RNaseH-like_sf"/>
</dbReference>
<keyword evidence="3" id="KW-0472">Membrane</keyword>